<name>A0A087SY05_STEMI</name>
<protein>
    <submittedName>
        <fullName evidence="1">Uncharacterized protein</fullName>
    </submittedName>
</protein>
<feature type="non-terminal residue" evidence="1">
    <location>
        <position position="100"/>
    </location>
</feature>
<gene>
    <name evidence="1" type="ORF">X975_01364</name>
</gene>
<reference evidence="1 2" key="1">
    <citation type="submission" date="2013-11" db="EMBL/GenBank/DDBJ databases">
        <title>Genome sequencing of Stegodyphus mimosarum.</title>
        <authorList>
            <person name="Bechsgaard J."/>
        </authorList>
    </citation>
    <scope>NUCLEOTIDE SEQUENCE [LARGE SCALE GENOMIC DNA]</scope>
</reference>
<organism evidence="1 2">
    <name type="scientific">Stegodyphus mimosarum</name>
    <name type="common">African social velvet spider</name>
    <dbReference type="NCBI Taxonomy" id="407821"/>
    <lineage>
        <taxon>Eukaryota</taxon>
        <taxon>Metazoa</taxon>
        <taxon>Ecdysozoa</taxon>
        <taxon>Arthropoda</taxon>
        <taxon>Chelicerata</taxon>
        <taxon>Arachnida</taxon>
        <taxon>Araneae</taxon>
        <taxon>Araneomorphae</taxon>
        <taxon>Entelegynae</taxon>
        <taxon>Eresoidea</taxon>
        <taxon>Eresidae</taxon>
        <taxon>Stegodyphus</taxon>
    </lineage>
</organism>
<keyword evidence="2" id="KW-1185">Reference proteome</keyword>
<dbReference type="AlphaFoldDB" id="A0A087SY05"/>
<sequence length="100" mass="10881">MKLFEKQVIHFLFLKGASQTFGNSHGSYLSALAWIVNSKPGRYTFGRQTSSASTKLIGDYAASFTRTPITNRTAATVVHIVPALAIVNVWAQTSITYSAV</sequence>
<evidence type="ECO:0000313" key="1">
    <source>
        <dbReference type="EMBL" id="KFM57744.1"/>
    </source>
</evidence>
<evidence type="ECO:0000313" key="2">
    <source>
        <dbReference type="Proteomes" id="UP000054359"/>
    </source>
</evidence>
<accession>A0A087SY05</accession>
<dbReference type="Proteomes" id="UP000054359">
    <property type="component" value="Unassembled WGS sequence"/>
</dbReference>
<dbReference type="EMBL" id="KK112473">
    <property type="protein sequence ID" value="KFM57744.1"/>
    <property type="molecule type" value="Genomic_DNA"/>
</dbReference>
<proteinExistence type="predicted"/>